<sequence length="420" mass="45151">TQKIAPMGADPEDVDVGVEANLVMIHFREGVDLGNLRKGLSPLKGLLREIWTDNEAARFTATLLRNNGIPGVIVSPASESATLTPEEGEQAREKLQMEYTASGRGKPLVMLGPTKVEQFGFSPKELDLSPLRDVSEERVTAALGVVAAVVGFGSGLQQTKVGATMKELRQLSWTNGVIPLQRIVAGEVTRTLAPVFDEGSSVEFDNSDVEALRENQDIKAARVERLVRAGVLTRAEGRTDLGMEVHPGDEVYLMSLATIEVPQGEVRVVPPTNGAGTEKERTRVRDILYKVHQGHTHGPEDAIIQAAPKVPATAATARAARRLDIIRRSAGRAMEVPLEEVFANLGRSATTAARAVLAEDELTTAGDPDQDIKVRPYRPQLPGFTPGKYIKGELSGADQVLVEQILALTDTAAAQVALQT</sequence>
<gene>
    <name evidence="1" type="ORF">LCGC14_2760070</name>
</gene>
<accession>A0A0F8ZL41</accession>
<dbReference type="Pfam" id="PF04860">
    <property type="entry name" value="Phage_portal"/>
    <property type="match status" value="1"/>
</dbReference>
<protein>
    <recommendedName>
        <fullName evidence="2">Phage portal protein</fullName>
    </recommendedName>
</protein>
<reference evidence="1" key="1">
    <citation type="journal article" date="2015" name="Nature">
        <title>Complex archaea that bridge the gap between prokaryotes and eukaryotes.</title>
        <authorList>
            <person name="Spang A."/>
            <person name="Saw J.H."/>
            <person name="Jorgensen S.L."/>
            <person name="Zaremba-Niedzwiedzka K."/>
            <person name="Martijn J."/>
            <person name="Lind A.E."/>
            <person name="van Eijk R."/>
            <person name="Schleper C."/>
            <person name="Guy L."/>
            <person name="Ettema T.J."/>
        </authorList>
    </citation>
    <scope>NUCLEOTIDE SEQUENCE</scope>
</reference>
<feature type="non-terminal residue" evidence="1">
    <location>
        <position position="1"/>
    </location>
</feature>
<comment type="caution">
    <text evidence="1">The sequence shown here is derived from an EMBL/GenBank/DDBJ whole genome shotgun (WGS) entry which is preliminary data.</text>
</comment>
<organism evidence="1">
    <name type="scientific">marine sediment metagenome</name>
    <dbReference type="NCBI Taxonomy" id="412755"/>
    <lineage>
        <taxon>unclassified sequences</taxon>
        <taxon>metagenomes</taxon>
        <taxon>ecological metagenomes</taxon>
    </lineage>
</organism>
<evidence type="ECO:0000313" key="1">
    <source>
        <dbReference type="EMBL" id="KKK86755.1"/>
    </source>
</evidence>
<proteinExistence type="predicted"/>
<dbReference type="AlphaFoldDB" id="A0A0F8ZL41"/>
<feature type="non-terminal residue" evidence="1">
    <location>
        <position position="420"/>
    </location>
</feature>
<dbReference type="InterPro" id="IPR006944">
    <property type="entry name" value="Phage/GTA_portal"/>
</dbReference>
<dbReference type="EMBL" id="LAZR01050705">
    <property type="protein sequence ID" value="KKK86755.1"/>
    <property type="molecule type" value="Genomic_DNA"/>
</dbReference>
<name>A0A0F8ZL41_9ZZZZ</name>
<evidence type="ECO:0008006" key="2">
    <source>
        <dbReference type="Google" id="ProtNLM"/>
    </source>
</evidence>